<evidence type="ECO:0000256" key="1">
    <source>
        <dbReference type="SAM" id="Phobius"/>
    </source>
</evidence>
<name>A0A853FAT6_9BURK</name>
<evidence type="ECO:0000313" key="2">
    <source>
        <dbReference type="EMBL" id="NYT37087.1"/>
    </source>
</evidence>
<evidence type="ECO:0000313" key="3">
    <source>
        <dbReference type="Proteomes" id="UP000580517"/>
    </source>
</evidence>
<feature type="transmembrane region" description="Helical" evidence="1">
    <location>
        <begin position="40"/>
        <end position="61"/>
    </location>
</feature>
<sequence length="65" mass="7138">MKVWMVLLSLAAMAASWWWHARRGADGRGKVTTPRILLRSVAAGVATYFVLMACALTYLLATGRV</sequence>
<proteinExistence type="predicted"/>
<gene>
    <name evidence="2" type="ORF">H0A68_09395</name>
</gene>
<keyword evidence="1" id="KW-1133">Transmembrane helix</keyword>
<keyword evidence="1" id="KW-0812">Transmembrane</keyword>
<reference evidence="2 3" key="1">
    <citation type="submission" date="2020-07" db="EMBL/GenBank/DDBJ databases">
        <title>Taxonomic revisions and descriptions of new bacterial species based on genomic comparisons in the high-G+C-content subgroup of the family Alcaligenaceae.</title>
        <authorList>
            <person name="Szabo A."/>
            <person name="Felfoldi T."/>
        </authorList>
    </citation>
    <scope>NUCLEOTIDE SEQUENCE [LARGE SCALE GENOMIC DNA]</scope>
    <source>
        <strain evidence="2 3">DSM 25264</strain>
    </source>
</reference>
<dbReference type="AlphaFoldDB" id="A0A853FAT6"/>
<organism evidence="2 3">
    <name type="scientific">Allopusillimonas soli</name>
    <dbReference type="NCBI Taxonomy" id="659016"/>
    <lineage>
        <taxon>Bacteria</taxon>
        <taxon>Pseudomonadati</taxon>
        <taxon>Pseudomonadota</taxon>
        <taxon>Betaproteobacteria</taxon>
        <taxon>Burkholderiales</taxon>
        <taxon>Alcaligenaceae</taxon>
        <taxon>Allopusillimonas</taxon>
    </lineage>
</organism>
<dbReference type="Proteomes" id="UP000580517">
    <property type="component" value="Unassembled WGS sequence"/>
</dbReference>
<protein>
    <submittedName>
        <fullName evidence="2">Uncharacterized protein</fullName>
    </submittedName>
</protein>
<comment type="caution">
    <text evidence="2">The sequence shown here is derived from an EMBL/GenBank/DDBJ whole genome shotgun (WGS) entry which is preliminary data.</text>
</comment>
<dbReference type="RefSeq" id="WP_129968990.1">
    <property type="nucleotide sequence ID" value="NZ_JACCEW010000002.1"/>
</dbReference>
<accession>A0A853FAT6</accession>
<keyword evidence="3" id="KW-1185">Reference proteome</keyword>
<keyword evidence="1" id="KW-0472">Membrane</keyword>
<dbReference type="EMBL" id="JACCEW010000002">
    <property type="protein sequence ID" value="NYT37087.1"/>
    <property type="molecule type" value="Genomic_DNA"/>
</dbReference>